<dbReference type="OrthoDB" id="793003at2"/>
<name>A0A1H4M7E2_9BACT</name>
<dbReference type="RefSeq" id="WP_074653518.1">
    <property type="nucleotide sequence ID" value="NZ_FNSD01000001.1"/>
</dbReference>
<evidence type="ECO:0000313" key="2">
    <source>
        <dbReference type="Proteomes" id="UP000182409"/>
    </source>
</evidence>
<gene>
    <name evidence="1" type="ORF">SAMN05443244_1846</name>
</gene>
<proteinExistence type="predicted"/>
<reference evidence="1 2" key="1">
    <citation type="submission" date="2016-10" db="EMBL/GenBank/DDBJ databases">
        <authorList>
            <person name="de Groot N.N."/>
        </authorList>
    </citation>
    <scope>NUCLEOTIDE SEQUENCE [LARGE SCALE GENOMIC DNA]</scope>
    <source>
        <strain evidence="1 2">AB35.6</strain>
    </source>
</reference>
<dbReference type="SUPFAM" id="SSF55144">
    <property type="entry name" value="LigT-like"/>
    <property type="match status" value="1"/>
</dbReference>
<dbReference type="AlphaFoldDB" id="A0A1H4M7E2"/>
<dbReference type="Proteomes" id="UP000182409">
    <property type="component" value="Unassembled WGS sequence"/>
</dbReference>
<accession>A0A1H4M7E2</accession>
<evidence type="ECO:0000313" key="1">
    <source>
        <dbReference type="EMBL" id="SEB78991.1"/>
    </source>
</evidence>
<dbReference type="Gene3D" id="3.90.1140.10">
    <property type="entry name" value="Cyclic phosphodiesterase"/>
    <property type="match status" value="1"/>
</dbReference>
<protein>
    <submittedName>
        <fullName evidence="1">2'-5' RNA ligase superfamily protein</fullName>
    </submittedName>
</protein>
<dbReference type="EMBL" id="FNSD01000001">
    <property type="protein sequence ID" value="SEB78991.1"/>
    <property type="molecule type" value="Genomic_DNA"/>
</dbReference>
<organism evidence="1 2">
    <name type="scientific">Terriglobus roseus</name>
    <dbReference type="NCBI Taxonomy" id="392734"/>
    <lineage>
        <taxon>Bacteria</taxon>
        <taxon>Pseudomonadati</taxon>
        <taxon>Acidobacteriota</taxon>
        <taxon>Terriglobia</taxon>
        <taxon>Terriglobales</taxon>
        <taxon>Acidobacteriaceae</taxon>
        <taxon>Terriglobus</taxon>
    </lineage>
</organism>
<sequence length="178" mass="20025">MSCVLTLALDDEAQDRFESLRQRHFPIARNRIPAHLTLFHTLPETDETVARLREISGSQAAFSLDMTAPKSIGRGVAYFFDAPSAVLLHRRLSVAFAEHLSAQDRQGFRPHVVVQNKVTPEVAKETLALLLVRFEPIPVRAVGLDLWRYLDGPWEYMQRFSFFGEGAERSNAFGGTGL</sequence>
<keyword evidence="1" id="KW-0436">Ligase</keyword>
<dbReference type="InterPro" id="IPR009097">
    <property type="entry name" value="Cyclic_Pdiesterase"/>
</dbReference>
<dbReference type="GO" id="GO:0016874">
    <property type="term" value="F:ligase activity"/>
    <property type="evidence" value="ECO:0007669"/>
    <property type="project" value="UniProtKB-KW"/>
</dbReference>
<dbReference type="Pfam" id="PF13563">
    <property type="entry name" value="2_5_RNA_ligase2"/>
    <property type="match status" value="1"/>
</dbReference>